<reference evidence="2" key="1">
    <citation type="journal article" date="2017" name="J. Phycol.">
        <title>Analysis of chloroplast genomes and a supermatrix inform reclassification of the Rhodomelaceae (Rhodophyta).</title>
        <authorList>
            <person name="Diaz-Tapia P."/>
            <person name="Maggs C.A."/>
            <person name="West J.A."/>
            <person name="Verbruggen H."/>
        </authorList>
    </citation>
    <scope>NUCLEOTIDE SEQUENCE</scope>
    <source>
        <strain evidence="2">PD0863</strain>
    </source>
</reference>
<gene>
    <name evidence="2" type="primary">orf36</name>
</gene>
<evidence type="ECO:0000256" key="1">
    <source>
        <dbReference type="SAM" id="Phobius"/>
    </source>
</evidence>
<feature type="transmembrane region" description="Helical" evidence="1">
    <location>
        <begin position="12"/>
        <end position="35"/>
    </location>
</feature>
<keyword evidence="1" id="KW-1133">Transmembrane helix</keyword>
<dbReference type="AlphaFoldDB" id="A0A1Z1M9Q5"/>
<sequence>MLFKFLILLMSNCYSIILKNLLHIFKVMIIFAIILI</sequence>
<keyword evidence="2" id="KW-0934">Plastid</keyword>
<dbReference type="RefSeq" id="YP_009393943.1">
    <property type="nucleotide sequence ID" value="NC_035270.1"/>
</dbReference>
<dbReference type="EMBL" id="MF101423">
    <property type="protein sequence ID" value="ARW62505.1"/>
    <property type="molecule type" value="Genomic_DNA"/>
</dbReference>
<accession>A0A1Z1M9Q5</accession>
<keyword evidence="1" id="KW-0472">Membrane</keyword>
<geneLocation type="chloroplast" evidence="2"/>
<proteinExistence type="predicted"/>
<keyword evidence="1" id="KW-0812">Transmembrane</keyword>
<dbReference type="GeneID" id="33355720"/>
<organism evidence="2">
    <name type="scientific">Polysiphonia sertularioides</name>
    <dbReference type="NCBI Taxonomy" id="945028"/>
    <lineage>
        <taxon>Eukaryota</taxon>
        <taxon>Rhodophyta</taxon>
        <taxon>Florideophyceae</taxon>
        <taxon>Rhodymeniophycidae</taxon>
        <taxon>Ceramiales</taxon>
        <taxon>Rhodomelaceae</taxon>
        <taxon>Polysiphonioideae</taxon>
        <taxon>Polysiphonia</taxon>
    </lineage>
</organism>
<keyword evidence="2" id="KW-0150">Chloroplast</keyword>
<name>A0A1Z1M9Q5_9FLOR</name>
<protein>
    <submittedName>
        <fullName evidence="2">Uncharacterized protein</fullName>
    </submittedName>
</protein>
<evidence type="ECO:0000313" key="2">
    <source>
        <dbReference type="EMBL" id="ARW62505.1"/>
    </source>
</evidence>